<keyword evidence="2" id="KW-1185">Reference proteome</keyword>
<sequence>MAEWVEKGETCSKYFFATLKSKQAQEWMTYLWDEEDREIRDEEKILEYVYKYYAELYAQPAIFQADKREQENTLTLVDQLVSEEDNL</sequence>
<gene>
    <name evidence="1" type="ORF">R1flu_021769</name>
</gene>
<dbReference type="Proteomes" id="UP001605036">
    <property type="component" value="Unassembled WGS sequence"/>
</dbReference>
<name>A0ABD1ZQB3_9MARC</name>
<comment type="caution">
    <text evidence="1">The sequence shown here is derived from an EMBL/GenBank/DDBJ whole genome shotgun (WGS) entry which is preliminary data.</text>
</comment>
<dbReference type="AlphaFoldDB" id="A0ABD1ZQB3"/>
<proteinExistence type="predicted"/>
<dbReference type="EMBL" id="JBHFFA010000001">
    <property type="protein sequence ID" value="KAL2653641.1"/>
    <property type="molecule type" value="Genomic_DNA"/>
</dbReference>
<evidence type="ECO:0000313" key="1">
    <source>
        <dbReference type="EMBL" id="KAL2653641.1"/>
    </source>
</evidence>
<reference evidence="1 2" key="1">
    <citation type="submission" date="2024-09" db="EMBL/GenBank/DDBJ databases">
        <title>Chromosome-scale assembly of Riccia fluitans.</title>
        <authorList>
            <person name="Paukszto L."/>
            <person name="Sawicki J."/>
            <person name="Karawczyk K."/>
            <person name="Piernik-Szablinska J."/>
            <person name="Szczecinska M."/>
            <person name="Mazdziarz M."/>
        </authorList>
    </citation>
    <scope>NUCLEOTIDE SEQUENCE [LARGE SCALE GENOMIC DNA]</scope>
    <source>
        <strain evidence="1">Rf_01</strain>
        <tissue evidence="1">Aerial parts of the thallus</tissue>
    </source>
</reference>
<organism evidence="1 2">
    <name type="scientific">Riccia fluitans</name>
    <dbReference type="NCBI Taxonomy" id="41844"/>
    <lineage>
        <taxon>Eukaryota</taxon>
        <taxon>Viridiplantae</taxon>
        <taxon>Streptophyta</taxon>
        <taxon>Embryophyta</taxon>
        <taxon>Marchantiophyta</taxon>
        <taxon>Marchantiopsida</taxon>
        <taxon>Marchantiidae</taxon>
        <taxon>Marchantiales</taxon>
        <taxon>Ricciaceae</taxon>
        <taxon>Riccia</taxon>
    </lineage>
</organism>
<protein>
    <submittedName>
        <fullName evidence="1">Uncharacterized protein</fullName>
    </submittedName>
</protein>
<accession>A0ABD1ZQB3</accession>
<evidence type="ECO:0000313" key="2">
    <source>
        <dbReference type="Proteomes" id="UP001605036"/>
    </source>
</evidence>